<evidence type="ECO:0000256" key="1">
    <source>
        <dbReference type="SAM" id="Phobius"/>
    </source>
</evidence>
<keyword evidence="1" id="KW-0812">Transmembrane</keyword>
<sequence length="132" mass="14918">MNKALPKEIQHEASFSINELAQFSFGFERKIQLVMILLSIGSSLVLFVHMPLRTVENFSTEFRVAGLTGNAFLFILFIIECRLVIRTYKRYQARKLLEGDSATPNRSNLQKSPFSMKQLGGTEGATFVAEIL</sequence>
<name>A0A9W7F344_9STRA</name>
<dbReference type="EMBL" id="BRXY01000540">
    <property type="protein sequence ID" value="GMH99178.1"/>
    <property type="molecule type" value="Genomic_DNA"/>
</dbReference>
<keyword evidence="3" id="KW-1185">Reference proteome</keyword>
<evidence type="ECO:0000313" key="2">
    <source>
        <dbReference type="EMBL" id="GMH99178.1"/>
    </source>
</evidence>
<reference evidence="3" key="1">
    <citation type="journal article" date="2023" name="Commun. Biol.">
        <title>Genome analysis of Parmales, the sister group of diatoms, reveals the evolutionary specialization of diatoms from phago-mixotrophs to photoautotrophs.</title>
        <authorList>
            <person name="Ban H."/>
            <person name="Sato S."/>
            <person name="Yoshikawa S."/>
            <person name="Yamada K."/>
            <person name="Nakamura Y."/>
            <person name="Ichinomiya M."/>
            <person name="Sato N."/>
            <person name="Blanc-Mathieu R."/>
            <person name="Endo H."/>
            <person name="Kuwata A."/>
            <person name="Ogata H."/>
        </authorList>
    </citation>
    <scope>NUCLEOTIDE SEQUENCE [LARGE SCALE GENOMIC DNA]</scope>
    <source>
        <strain evidence="3">NIES 3701</strain>
    </source>
</reference>
<accession>A0A9W7F344</accession>
<protein>
    <submittedName>
        <fullName evidence="2">Uncharacterized protein</fullName>
    </submittedName>
</protein>
<dbReference type="AlphaFoldDB" id="A0A9W7F344"/>
<comment type="caution">
    <text evidence="2">The sequence shown here is derived from an EMBL/GenBank/DDBJ whole genome shotgun (WGS) entry which is preliminary data.</text>
</comment>
<feature type="transmembrane region" description="Helical" evidence="1">
    <location>
        <begin position="33"/>
        <end position="52"/>
    </location>
</feature>
<organism evidence="2 3">
    <name type="scientific">Triparma strigata</name>
    <dbReference type="NCBI Taxonomy" id="1606541"/>
    <lineage>
        <taxon>Eukaryota</taxon>
        <taxon>Sar</taxon>
        <taxon>Stramenopiles</taxon>
        <taxon>Ochrophyta</taxon>
        <taxon>Bolidophyceae</taxon>
        <taxon>Parmales</taxon>
        <taxon>Triparmaceae</taxon>
        <taxon>Triparma</taxon>
    </lineage>
</organism>
<feature type="transmembrane region" description="Helical" evidence="1">
    <location>
        <begin position="64"/>
        <end position="85"/>
    </location>
</feature>
<gene>
    <name evidence="2" type="ORF">TrST_g6318</name>
</gene>
<keyword evidence="1" id="KW-0472">Membrane</keyword>
<evidence type="ECO:0000313" key="3">
    <source>
        <dbReference type="Proteomes" id="UP001165085"/>
    </source>
</evidence>
<dbReference type="OrthoDB" id="10390770at2759"/>
<dbReference type="Proteomes" id="UP001165085">
    <property type="component" value="Unassembled WGS sequence"/>
</dbReference>
<keyword evidence="1" id="KW-1133">Transmembrane helix</keyword>
<proteinExistence type="predicted"/>